<dbReference type="EMBL" id="KZ857457">
    <property type="protein sequence ID" value="RDX43919.1"/>
    <property type="molecule type" value="Genomic_DNA"/>
</dbReference>
<sequence>MPFLSVLRPSGRLEVARLRTRSAPVCLWQRHLTSASLSAHGASTGAPSRDGSSDAGRACCHDASHACVSPFRDPLLAVYCSPHVCIGIERRPALSATLFMARWQARECREAAVIVQQPSLDLLSLTNPTNDTSLPTTWTCFLEFKIAVIRLDI</sequence>
<protein>
    <submittedName>
        <fullName evidence="1">Uncharacterized protein</fullName>
    </submittedName>
</protein>
<accession>A0A371CUH2</accession>
<name>A0A371CUH2_9APHY</name>
<evidence type="ECO:0000313" key="1">
    <source>
        <dbReference type="EMBL" id="RDX43919.1"/>
    </source>
</evidence>
<reference evidence="1 2" key="1">
    <citation type="journal article" date="2018" name="Biotechnol. Biofuels">
        <title>Integrative visual omics of the white-rot fungus Polyporus brumalis exposes the biotechnological potential of its oxidative enzymes for delignifying raw plant biomass.</title>
        <authorList>
            <person name="Miyauchi S."/>
            <person name="Rancon A."/>
            <person name="Drula E."/>
            <person name="Hage H."/>
            <person name="Chaduli D."/>
            <person name="Favel A."/>
            <person name="Grisel S."/>
            <person name="Henrissat B."/>
            <person name="Herpoel-Gimbert I."/>
            <person name="Ruiz-Duenas F.J."/>
            <person name="Chevret D."/>
            <person name="Hainaut M."/>
            <person name="Lin J."/>
            <person name="Wang M."/>
            <person name="Pangilinan J."/>
            <person name="Lipzen A."/>
            <person name="Lesage-Meessen L."/>
            <person name="Navarro D."/>
            <person name="Riley R."/>
            <person name="Grigoriev I.V."/>
            <person name="Zhou S."/>
            <person name="Raouche S."/>
            <person name="Rosso M.N."/>
        </authorList>
    </citation>
    <scope>NUCLEOTIDE SEQUENCE [LARGE SCALE GENOMIC DNA]</scope>
    <source>
        <strain evidence="1 2">BRFM 1820</strain>
    </source>
</reference>
<dbReference type="AlphaFoldDB" id="A0A371CUH2"/>
<evidence type="ECO:0000313" key="2">
    <source>
        <dbReference type="Proteomes" id="UP000256964"/>
    </source>
</evidence>
<gene>
    <name evidence="1" type="ORF">OH76DRAFT_1128044</name>
</gene>
<proteinExistence type="predicted"/>
<keyword evidence="2" id="KW-1185">Reference proteome</keyword>
<dbReference type="Proteomes" id="UP000256964">
    <property type="component" value="Unassembled WGS sequence"/>
</dbReference>
<organism evidence="1 2">
    <name type="scientific">Lentinus brumalis</name>
    <dbReference type="NCBI Taxonomy" id="2498619"/>
    <lineage>
        <taxon>Eukaryota</taxon>
        <taxon>Fungi</taxon>
        <taxon>Dikarya</taxon>
        <taxon>Basidiomycota</taxon>
        <taxon>Agaricomycotina</taxon>
        <taxon>Agaricomycetes</taxon>
        <taxon>Polyporales</taxon>
        <taxon>Polyporaceae</taxon>
        <taxon>Lentinus</taxon>
    </lineage>
</organism>